<dbReference type="PANTHER" id="PTHR46779">
    <property type="entry name" value="BETA-1,6-GALACTOSYLTRANSFERASE GALT29A"/>
    <property type="match status" value="1"/>
</dbReference>
<evidence type="ECO:0000256" key="8">
    <source>
        <dbReference type="ARBA" id="ARBA00023034"/>
    </source>
</evidence>
<keyword evidence="8" id="KW-0333">Golgi apparatus</keyword>
<evidence type="ECO:0000313" key="11">
    <source>
        <dbReference type="EMBL" id="GMI81680.1"/>
    </source>
</evidence>
<dbReference type="AlphaFoldDB" id="A0A9W7M0K8"/>
<comment type="similarity">
    <text evidence="2">Belongs to the glycosyltransferase 29 family.</text>
</comment>
<dbReference type="PANTHER" id="PTHR46779:SF1">
    <property type="entry name" value="BETA-1,6-GALACTOSYLTRANSFERASE GALT29A"/>
    <property type="match status" value="1"/>
</dbReference>
<keyword evidence="3" id="KW-0328">Glycosyltransferase</keyword>
<dbReference type="CDD" id="cd19952">
    <property type="entry name" value="GT29"/>
    <property type="match status" value="1"/>
</dbReference>
<proteinExistence type="inferred from homology"/>
<dbReference type="OrthoDB" id="10264956at2759"/>
<dbReference type="InterPro" id="IPR038578">
    <property type="entry name" value="GT29-like_sf"/>
</dbReference>
<evidence type="ECO:0000256" key="1">
    <source>
        <dbReference type="ARBA" id="ARBA00004323"/>
    </source>
</evidence>
<evidence type="ECO:0000256" key="6">
    <source>
        <dbReference type="ARBA" id="ARBA00022968"/>
    </source>
</evidence>
<name>A0A9W7M0K8_HIBTR</name>
<keyword evidence="7" id="KW-1133">Transmembrane helix</keyword>
<evidence type="ECO:0000256" key="7">
    <source>
        <dbReference type="ARBA" id="ARBA00022989"/>
    </source>
</evidence>
<reference evidence="11" key="1">
    <citation type="submission" date="2023-05" db="EMBL/GenBank/DDBJ databases">
        <title>Genome and transcriptome analyses reveal genes involved in the formation of fine ridges on petal epidermal cells in Hibiscus trionum.</title>
        <authorList>
            <person name="Koshimizu S."/>
            <person name="Masuda S."/>
            <person name="Ishii T."/>
            <person name="Shirasu K."/>
            <person name="Hoshino A."/>
            <person name="Arita M."/>
        </authorList>
    </citation>
    <scope>NUCLEOTIDE SEQUENCE</scope>
    <source>
        <strain evidence="11">Hamamatsu line</strain>
    </source>
</reference>
<comment type="caution">
    <text evidence="11">The sequence shown here is derived from an EMBL/GenBank/DDBJ whole genome shotgun (WGS) entry which is preliminary data.</text>
</comment>
<sequence>MPKSTEPEGGSESDANLFKIGTFFLFWPYLTNPIYRPANVIVPMKRSVRPLISILLLVALTATLGCRIAGDRSRAFTVSTQSESSRALIQPPPIQNFNSTLLKFASIDLGEEKSKLEIKRMLEMDFDSQGRHRNFGTPRRFNRHDVKSRSSNGLSVMLRSPKFYRYRLDFRRILQLWARKKMFQPDIMMDLVRLVKVPIDIHHGFMSSDKKYKSCAVVGNSGILLKSDYGPLIDGHEIVIRLNNARTEKFEKSVGSKTSISFVNSNILHLCARKEGCFCHPYGGNVPMIMYICQPVHFMDYLVCNSSHKAPLLITDPRFDILCARIVKYYSAKRFVEETGKALEEWGSAHDGSMFHYSSGMQAVMLALGMCDKVSIFGFGKSTSAKHHYHTNQKSELRLHDYKAEYAFYHDLVKNPQAIPFISDKFRFPPVVIYR</sequence>
<evidence type="ECO:0000256" key="4">
    <source>
        <dbReference type="ARBA" id="ARBA00022679"/>
    </source>
</evidence>
<dbReference type="EMBL" id="BSYR01000019">
    <property type="protein sequence ID" value="GMI81680.1"/>
    <property type="molecule type" value="Genomic_DNA"/>
</dbReference>
<comment type="subcellular location">
    <subcellularLocation>
        <location evidence="1">Golgi apparatus membrane</location>
        <topology evidence="1">Single-pass type II membrane protein</topology>
    </subcellularLocation>
</comment>
<keyword evidence="10" id="KW-0325">Glycoprotein</keyword>
<evidence type="ECO:0000313" key="12">
    <source>
        <dbReference type="Proteomes" id="UP001165190"/>
    </source>
</evidence>
<protein>
    <submittedName>
        <fullName evidence="11">Glycosyltransferase 29A</fullName>
    </submittedName>
</protein>
<gene>
    <name evidence="11" type="ORF">HRI_001837300</name>
</gene>
<organism evidence="11 12">
    <name type="scientific">Hibiscus trionum</name>
    <name type="common">Flower of an hour</name>
    <dbReference type="NCBI Taxonomy" id="183268"/>
    <lineage>
        <taxon>Eukaryota</taxon>
        <taxon>Viridiplantae</taxon>
        <taxon>Streptophyta</taxon>
        <taxon>Embryophyta</taxon>
        <taxon>Tracheophyta</taxon>
        <taxon>Spermatophyta</taxon>
        <taxon>Magnoliopsida</taxon>
        <taxon>eudicotyledons</taxon>
        <taxon>Gunneridae</taxon>
        <taxon>Pentapetalae</taxon>
        <taxon>rosids</taxon>
        <taxon>malvids</taxon>
        <taxon>Malvales</taxon>
        <taxon>Malvaceae</taxon>
        <taxon>Malvoideae</taxon>
        <taxon>Hibiscus</taxon>
    </lineage>
</organism>
<dbReference type="GO" id="GO:0000139">
    <property type="term" value="C:Golgi membrane"/>
    <property type="evidence" value="ECO:0007669"/>
    <property type="project" value="UniProtKB-SubCell"/>
</dbReference>
<keyword evidence="6" id="KW-0735">Signal-anchor</keyword>
<keyword evidence="5" id="KW-0812">Transmembrane</keyword>
<evidence type="ECO:0000256" key="2">
    <source>
        <dbReference type="ARBA" id="ARBA00006003"/>
    </source>
</evidence>
<dbReference type="Pfam" id="PF00777">
    <property type="entry name" value="Glyco_transf_29"/>
    <property type="match status" value="1"/>
</dbReference>
<evidence type="ECO:0000256" key="5">
    <source>
        <dbReference type="ARBA" id="ARBA00022692"/>
    </source>
</evidence>
<evidence type="ECO:0000256" key="10">
    <source>
        <dbReference type="ARBA" id="ARBA00023180"/>
    </source>
</evidence>
<evidence type="ECO:0000256" key="9">
    <source>
        <dbReference type="ARBA" id="ARBA00023136"/>
    </source>
</evidence>
<evidence type="ECO:0000256" key="3">
    <source>
        <dbReference type="ARBA" id="ARBA00022676"/>
    </source>
</evidence>
<accession>A0A9W7M0K8</accession>
<keyword evidence="12" id="KW-1185">Reference proteome</keyword>
<keyword evidence="4" id="KW-0808">Transferase</keyword>
<dbReference type="Proteomes" id="UP001165190">
    <property type="component" value="Unassembled WGS sequence"/>
</dbReference>
<dbReference type="Gene3D" id="3.90.1480.20">
    <property type="entry name" value="Glycosyl transferase family 29"/>
    <property type="match status" value="1"/>
</dbReference>
<dbReference type="InterPro" id="IPR001675">
    <property type="entry name" value="Glyco_trans_29"/>
</dbReference>
<keyword evidence="9" id="KW-0472">Membrane</keyword>
<dbReference type="GO" id="GO:0008373">
    <property type="term" value="F:sialyltransferase activity"/>
    <property type="evidence" value="ECO:0007669"/>
    <property type="project" value="InterPro"/>
</dbReference>